<feature type="domain" description="Guanylate cyclase" evidence="10">
    <location>
        <begin position="1019"/>
        <end position="1155"/>
    </location>
</feature>
<feature type="chain" id="PRO_5043271977" evidence="9">
    <location>
        <begin position="18"/>
        <end position="1386"/>
    </location>
</feature>
<feature type="transmembrane region" description="Helical" evidence="8">
    <location>
        <begin position="931"/>
        <end position="953"/>
    </location>
</feature>
<feature type="transmembrane region" description="Helical" evidence="8">
    <location>
        <begin position="411"/>
        <end position="428"/>
    </location>
</feature>
<feature type="region of interest" description="Disordered" evidence="7">
    <location>
        <begin position="1341"/>
        <end position="1363"/>
    </location>
</feature>
<keyword evidence="4 8" id="KW-1133">Transmembrane helix</keyword>
<dbReference type="OrthoDB" id="354346at2759"/>
<feature type="transmembrane region" description="Helical" evidence="8">
    <location>
        <begin position="102"/>
        <end position="128"/>
    </location>
</feature>
<feature type="domain" description="Guanylate cyclase" evidence="10">
    <location>
        <begin position="483"/>
        <end position="617"/>
    </location>
</feature>
<sequence length="1386" mass="155591">MTLLLVLRVSSIFCALALRPHHDPETDIPDPVLKPENQETGLEKSAELAEANETDNTDKTMATNATNATNASNGTQTEQHPNLADMPMPNLIDRLQEDKYSWAHVATALIMVACSAVMFVSGDLFACLKAPAASEQQKTVEDGEEADEEDGEADTRGTQMLPAEEKSDQPVRWFTKALRKGKLSAECGCLTLRFENEYTEKVWTLDSLPKNMQRGAALMAGMAIGLLANRVFYFYEYFTCEDLHDQKYEGYYSLNVDLCFSLCLLGVMAASLLLTWTLGDSKPRQELSTAHVASYWCLMLFLWGAFLATTVPPLKMTCEQLEDVGGIIPDSKSICEGLWRIPALKLDCTLQGHTACQIFMLFLLSLPFALPQLYHQYLALVWLLIYGGATYAYGALNHLGIEAEKRQNKDMMLHLSLLILALGIGYSRKFSLEKSMRKHFVCQLKQRQAMAPLYLMFKEMVPEYVIPRMLNKEVIADPRSTVTVLFVLIDNFGDYTREKQNPQSSLKFLNACFDKMDTICAKYKVTKIETVQEEYVACVGVTMEEQNIDHKVLLSKLLKAAAEILAVKEVEVEGGQKVAVSFKMGMHTGSIVAGVTGSKLPRFRLFGDTINTSARMMQKGQPGTVQFGEATMNYVDADKVVDNSTRPNNGIVTMKGKGDVQTWVLNTKVAAEEGGVKPDEKRKSALSQMVMGQSVEETHDDEFDQMMDKQLAEDESAFSAKEEAAWLCWFHENNMGAFALRMNFLTFVFSCVTLVEVFHMEHIRAFSELSNSSLEKAAMKHDVLGKVPPKWRLFSFLFFRLAAFLICLVWSILANSGSLWLRPPVPDFGKLNRRQCVEAGRQRRQVQVALVVSKAVICILVWLSYNVLILERRHQSYSTMHRLDYYNQQFSLVFMMAFFVIINGQVVLGFSSLTFVVLAIAFMAIEDRTPLYVSMTGRVVFVGVAILGSILAYEGERTSRASFRSKVKVEKTESRIEDVLTTLMPKEVLKEWRDLAAIRGVVKSANPGTHPVHVYKHATVTQSDLCGFTQLSSGRSPFEVVSFMGELFGRFDVLAQEFNIYKVETVGDAYIAGMAEPYLTDQHSAVRVVEFGLAMIKATAKWSERLRQRGEAYKDANVRCRVGVHHGECVGGIVGTGMMRYHLFGEFMSIVDILEATSKEGVCQISDACRKQIESEGGFSNSIQFEERKDELKTSKGEVHGTDEVGLLTQQDVTGVERRSSCTLPEGLGIAMVEERIWESERCVRNLEEGLSELQKKEPKMMNLRAQEACRQALIASLVILQAAAAAENLDATPEGSKATQIRPWYRVYESNLKNMIFFALSFIVVAGFLGDKYYEYVRHKKRDRDKTKKEDKGSKQEMWADPDRQAVLTEAVRQVVQRKTPEPSA</sequence>
<evidence type="ECO:0000256" key="9">
    <source>
        <dbReference type="SAM" id="SignalP"/>
    </source>
</evidence>
<dbReference type="GO" id="GO:0035556">
    <property type="term" value="P:intracellular signal transduction"/>
    <property type="evidence" value="ECO:0007669"/>
    <property type="project" value="InterPro"/>
</dbReference>
<feature type="transmembrane region" description="Helical" evidence="8">
    <location>
        <begin position="848"/>
        <end position="871"/>
    </location>
</feature>
<dbReference type="Gene3D" id="3.30.70.1230">
    <property type="entry name" value="Nucleotide cyclase"/>
    <property type="match status" value="2"/>
</dbReference>
<evidence type="ECO:0000256" key="7">
    <source>
        <dbReference type="SAM" id="MobiDB-lite"/>
    </source>
</evidence>
<dbReference type="EMBL" id="CAMXCT010000414">
    <property type="protein sequence ID" value="CAI3978486.1"/>
    <property type="molecule type" value="Genomic_DNA"/>
</dbReference>
<evidence type="ECO:0000313" key="12">
    <source>
        <dbReference type="EMBL" id="CAL1131861.1"/>
    </source>
</evidence>
<gene>
    <name evidence="11" type="ORF">C1SCF055_LOCUS6536</name>
</gene>
<comment type="caution">
    <text evidence="11">The sequence shown here is derived from an EMBL/GenBank/DDBJ whole genome shotgun (WGS) entry which is preliminary data.</text>
</comment>
<feature type="compositionally biased region" description="Low complexity" evidence="7">
    <location>
        <begin position="59"/>
        <end position="77"/>
    </location>
</feature>
<dbReference type="GO" id="GO:0005886">
    <property type="term" value="C:plasma membrane"/>
    <property type="evidence" value="ECO:0007669"/>
    <property type="project" value="TreeGrafter"/>
</dbReference>
<keyword evidence="9" id="KW-0732">Signal</keyword>
<dbReference type="EMBL" id="CAMXCT030000414">
    <property type="protein sequence ID" value="CAL4765798.1"/>
    <property type="molecule type" value="Genomic_DNA"/>
</dbReference>
<dbReference type="GO" id="GO:0004383">
    <property type="term" value="F:guanylate cyclase activity"/>
    <property type="evidence" value="ECO:0007669"/>
    <property type="project" value="TreeGrafter"/>
</dbReference>
<feature type="transmembrane region" description="Helical" evidence="8">
    <location>
        <begin position="793"/>
        <end position="813"/>
    </location>
</feature>
<feature type="compositionally biased region" description="Acidic residues" evidence="7">
    <location>
        <begin position="142"/>
        <end position="152"/>
    </location>
</feature>
<evidence type="ECO:0000256" key="6">
    <source>
        <dbReference type="ARBA" id="ARBA00023239"/>
    </source>
</evidence>
<feature type="transmembrane region" description="Helical" evidence="8">
    <location>
        <begin position="290"/>
        <end position="311"/>
    </location>
</feature>
<keyword evidence="2 8" id="KW-0812">Transmembrane</keyword>
<feature type="transmembrane region" description="Helical" evidence="8">
    <location>
        <begin position="892"/>
        <end position="925"/>
    </location>
</feature>
<dbReference type="PANTHER" id="PTHR11920">
    <property type="entry name" value="GUANYLYL CYCLASE"/>
    <property type="match status" value="1"/>
</dbReference>
<dbReference type="GO" id="GO:0001653">
    <property type="term" value="F:peptide receptor activity"/>
    <property type="evidence" value="ECO:0007669"/>
    <property type="project" value="TreeGrafter"/>
</dbReference>
<comment type="subcellular location">
    <subcellularLocation>
        <location evidence="1">Membrane</location>
    </subcellularLocation>
</comment>
<dbReference type="InterPro" id="IPR029787">
    <property type="entry name" value="Nucleotide_cyclase"/>
</dbReference>
<evidence type="ECO:0000256" key="3">
    <source>
        <dbReference type="ARBA" id="ARBA00022741"/>
    </source>
</evidence>
<keyword evidence="3" id="KW-0547">Nucleotide-binding</keyword>
<dbReference type="PANTHER" id="PTHR11920:SF335">
    <property type="entry name" value="GUANYLATE CYCLASE"/>
    <property type="match status" value="1"/>
</dbReference>
<feature type="transmembrane region" description="Helical" evidence="8">
    <location>
        <begin position="377"/>
        <end position="396"/>
    </location>
</feature>
<accession>A0A9P1FJR2</accession>
<dbReference type="CDD" id="cd07302">
    <property type="entry name" value="CHD"/>
    <property type="match status" value="2"/>
</dbReference>
<dbReference type="PROSITE" id="PS50125">
    <property type="entry name" value="GUANYLATE_CYCLASE_2"/>
    <property type="match status" value="2"/>
</dbReference>
<keyword evidence="14" id="KW-1185">Reference proteome</keyword>
<feature type="region of interest" description="Disordered" evidence="7">
    <location>
        <begin position="49"/>
        <end position="85"/>
    </location>
</feature>
<evidence type="ECO:0000256" key="1">
    <source>
        <dbReference type="ARBA" id="ARBA00004370"/>
    </source>
</evidence>
<evidence type="ECO:0000259" key="10">
    <source>
        <dbReference type="PROSITE" id="PS50125"/>
    </source>
</evidence>
<evidence type="ECO:0000256" key="2">
    <source>
        <dbReference type="ARBA" id="ARBA00022692"/>
    </source>
</evidence>
<evidence type="ECO:0000313" key="14">
    <source>
        <dbReference type="Proteomes" id="UP001152797"/>
    </source>
</evidence>
<evidence type="ECO:0000256" key="8">
    <source>
        <dbReference type="SAM" id="Phobius"/>
    </source>
</evidence>
<dbReference type="GO" id="GO:0007168">
    <property type="term" value="P:receptor guanylyl cyclase signaling pathway"/>
    <property type="evidence" value="ECO:0007669"/>
    <property type="project" value="TreeGrafter"/>
</dbReference>
<organism evidence="11">
    <name type="scientific">Cladocopium goreaui</name>
    <dbReference type="NCBI Taxonomy" id="2562237"/>
    <lineage>
        <taxon>Eukaryota</taxon>
        <taxon>Sar</taxon>
        <taxon>Alveolata</taxon>
        <taxon>Dinophyceae</taxon>
        <taxon>Suessiales</taxon>
        <taxon>Symbiodiniaceae</taxon>
        <taxon>Cladocopium</taxon>
    </lineage>
</organism>
<dbReference type="GO" id="GO:0004016">
    <property type="term" value="F:adenylate cyclase activity"/>
    <property type="evidence" value="ECO:0007669"/>
    <property type="project" value="TreeGrafter"/>
</dbReference>
<feature type="signal peptide" evidence="9">
    <location>
        <begin position="1"/>
        <end position="17"/>
    </location>
</feature>
<reference evidence="11" key="1">
    <citation type="submission" date="2022-10" db="EMBL/GenBank/DDBJ databases">
        <authorList>
            <person name="Chen Y."/>
            <person name="Dougan E. K."/>
            <person name="Chan C."/>
            <person name="Rhodes N."/>
            <person name="Thang M."/>
        </authorList>
    </citation>
    <scope>NUCLEOTIDE SEQUENCE</scope>
</reference>
<evidence type="ECO:0000313" key="13">
    <source>
        <dbReference type="EMBL" id="CAL4765798.1"/>
    </source>
</evidence>
<feature type="transmembrane region" description="Helical" evidence="8">
    <location>
        <begin position="216"/>
        <end position="235"/>
    </location>
</feature>
<name>A0A9P1FJR2_9DINO</name>
<evidence type="ECO:0000313" key="11">
    <source>
        <dbReference type="EMBL" id="CAI3978486.1"/>
    </source>
</evidence>
<feature type="region of interest" description="Disordered" evidence="7">
    <location>
        <begin position="133"/>
        <end position="167"/>
    </location>
</feature>
<evidence type="ECO:0000256" key="5">
    <source>
        <dbReference type="ARBA" id="ARBA00023136"/>
    </source>
</evidence>
<dbReference type="InterPro" id="IPR001054">
    <property type="entry name" value="A/G_cyclase"/>
</dbReference>
<keyword evidence="5 8" id="KW-0472">Membrane</keyword>
<dbReference type="Pfam" id="PF00211">
    <property type="entry name" value="Guanylate_cyc"/>
    <property type="match status" value="2"/>
</dbReference>
<protein>
    <submittedName>
        <fullName evidence="13">Guanylate cyclase domain-containing protein</fullName>
    </submittedName>
</protein>
<dbReference type="SMART" id="SM00044">
    <property type="entry name" value="CYCc"/>
    <property type="match status" value="2"/>
</dbReference>
<feature type="transmembrane region" description="Helical" evidence="8">
    <location>
        <begin position="1316"/>
        <end position="1335"/>
    </location>
</feature>
<dbReference type="Proteomes" id="UP001152797">
    <property type="component" value="Unassembled WGS sequence"/>
</dbReference>
<dbReference type="InterPro" id="IPR050401">
    <property type="entry name" value="Cyclic_nucleotide_synthase"/>
</dbReference>
<reference evidence="12" key="2">
    <citation type="submission" date="2024-04" db="EMBL/GenBank/DDBJ databases">
        <authorList>
            <person name="Chen Y."/>
            <person name="Shah S."/>
            <person name="Dougan E. K."/>
            <person name="Thang M."/>
            <person name="Chan C."/>
        </authorList>
    </citation>
    <scope>NUCLEOTIDE SEQUENCE [LARGE SCALE GENOMIC DNA]</scope>
</reference>
<keyword evidence="6" id="KW-0456">Lyase</keyword>
<proteinExistence type="predicted"/>
<dbReference type="EMBL" id="CAMXCT020000414">
    <property type="protein sequence ID" value="CAL1131861.1"/>
    <property type="molecule type" value="Genomic_DNA"/>
</dbReference>
<feature type="transmembrane region" description="Helical" evidence="8">
    <location>
        <begin position="255"/>
        <end position="278"/>
    </location>
</feature>
<feature type="compositionally biased region" description="Basic and acidic residues" evidence="7">
    <location>
        <begin position="1345"/>
        <end position="1356"/>
    </location>
</feature>
<dbReference type="GO" id="GO:0000166">
    <property type="term" value="F:nucleotide binding"/>
    <property type="evidence" value="ECO:0007669"/>
    <property type="project" value="UniProtKB-KW"/>
</dbReference>
<evidence type="ECO:0000256" key="4">
    <source>
        <dbReference type="ARBA" id="ARBA00022989"/>
    </source>
</evidence>
<dbReference type="SUPFAM" id="SSF55073">
    <property type="entry name" value="Nucleotide cyclase"/>
    <property type="match status" value="2"/>
</dbReference>